<dbReference type="InterPro" id="IPR006047">
    <property type="entry name" value="GH13_cat_dom"/>
</dbReference>
<dbReference type="PANTHER" id="PTHR10357:SF216">
    <property type="entry name" value="MALTOOLIGOSYL TREHALOSE SYNTHASE-RELATED"/>
    <property type="match status" value="1"/>
</dbReference>
<dbReference type="SUPFAM" id="SSF51445">
    <property type="entry name" value="(Trans)glycosidases"/>
    <property type="match status" value="1"/>
</dbReference>
<evidence type="ECO:0000313" key="3">
    <source>
        <dbReference type="Proteomes" id="UP001220395"/>
    </source>
</evidence>
<protein>
    <submittedName>
        <fullName evidence="2">Malto-oligosyltrehalose synthase</fullName>
    </submittedName>
</protein>
<dbReference type="Pfam" id="PF00128">
    <property type="entry name" value="Alpha-amylase"/>
    <property type="match status" value="1"/>
</dbReference>
<sequence length="816" mass="88944">MIPRATYRIQFHAGFRFDQAAALGPYLAALGISHLYASPIGTARAGSTHGYDQIDPAVINPELGGEDGFRAMAAALRDHGIGIIIDIVPNHMAVGGSDNPWWLDVLEHGPASARADWFDIDWAPADPALHGKLLAPFLGQPYAEALAEGALVLAADGSAVIAHGTHRFPIRPEDRAALADETDLAARYDGRTAEGAARLHALLERQHYRLAWWRTAADEINWRRFFDITELAGLRIEKPEVFDAVHALPLRLYAEALIDGLRIDHVDGLADPAGYLRRLRAEMDAARAEPGYLVVEKILAADEALPRSWNTDGTSGYDFMNEVSALLHDPAGEAPLTALWEAETGRPGAFAEEEHQARGEILDRTFPGQFAAAVAAFHRIARAAPETRDVTAGMIGRALRGLLLHFTAYRTYAGTAEDGRDRLVRAIDAARAEAAAGEAAMLDRVAGWIVDGGAGTRDAARRFEQLCAPLTAKAVEDTAFYRYGRLLSRNDVGFDPARFSQSPRQFLDRIAARAREYPNAMLATATHDHKRGEDVRARLAVLSEIPEEWAALVAQIDTGPVGEKIAPADRHMILQTIVGAWPLDAAALGDFAARVTEWSRKALREAKLRSSWTAHDEAYEAACAAYIADLLSDAAPRAALHAFVDRIAPAGALNSLVQTALRYTLPGVPDCYQGTDLWDFSLVDPDNRRPVDYVAREPVADWADAPALLQTWRDGRIKQALIAHLLRLRRDHPAIFAAPVEPMAVTGPRSGQAIAYRRRAADKELRIIAPLRIARMVVDGQPMVSRSWFADTATDVIGVSPAISPRPLYLAVTDAS</sequence>
<dbReference type="InterPro" id="IPR012767">
    <property type="entry name" value="Trehalose_TreY"/>
</dbReference>
<dbReference type="NCBIfam" id="TIGR02401">
    <property type="entry name" value="trehalose_TreY"/>
    <property type="match status" value="1"/>
</dbReference>
<feature type="domain" description="Glycosyl hydrolase family 13 catalytic" evidence="1">
    <location>
        <begin position="11"/>
        <end position="431"/>
    </location>
</feature>
<dbReference type="InterPro" id="IPR013797">
    <property type="entry name" value="Maltooligo_trehalose_synth_4"/>
</dbReference>
<name>A0ABY7TM45_9SPHN</name>
<dbReference type="RefSeq" id="WP_273689233.1">
    <property type="nucleotide sequence ID" value="NZ_CP117411.1"/>
</dbReference>
<evidence type="ECO:0000313" key="2">
    <source>
        <dbReference type="EMBL" id="WCT74302.1"/>
    </source>
</evidence>
<dbReference type="Gene3D" id="3.30.1590.10">
    <property type="entry name" value="Maltooligosyl trehalose synthase, domain 2"/>
    <property type="match status" value="1"/>
</dbReference>
<dbReference type="Gene3D" id="3.20.20.80">
    <property type="entry name" value="Glycosidases"/>
    <property type="match status" value="1"/>
</dbReference>
<dbReference type="CDD" id="cd11336">
    <property type="entry name" value="AmyAc_MTSase"/>
    <property type="match status" value="1"/>
</dbReference>
<evidence type="ECO:0000259" key="1">
    <source>
        <dbReference type="SMART" id="SM00642"/>
    </source>
</evidence>
<dbReference type="EMBL" id="CP117411">
    <property type="protein sequence ID" value="WCT74302.1"/>
    <property type="molecule type" value="Genomic_DNA"/>
</dbReference>
<reference evidence="2 3" key="1">
    <citation type="submission" date="2023-02" db="EMBL/GenBank/DDBJ databases">
        <title>Genome sequence of Sphingomonas naphthae.</title>
        <authorList>
            <person name="Kim S."/>
            <person name="Heo J."/>
            <person name="Kwon S.-W."/>
        </authorList>
    </citation>
    <scope>NUCLEOTIDE SEQUENCE [LARGE SCALE GENOMIC DNA]</scope>
    <source>
        <strain evidence="2 3">KACC 18716</strain>
    </source>
</reference>
<keyword evidence="3" id="KW-1185">Reference proteome</keyword>
<organism evidence="2 3">
    <name type="scientific">Sphingomonas naphthae</name>
    <dbReference type="NCBI Taxonomy" id="1813468"/>
    <lineage>
        <taxon>Bacteria</taxon>
        <taxon>Pseudomonadati</taxon>
        <taxon>Pseudomonadota</taxon>
        <taxon>Alphaproteobacteria</taxon>
        <taxon>Sphingomonadales</taxon>
        <taxon>Sphingomonadaceae</taxon>
        <taxon>Sphingomonas</taxon>
    </lineage>
</organism>
<dbReference type="InterPro" id="IPR017853">
    <property type="entry name" value="GH"/>
</dbReference>
<gene>
    <name evidence="2" type="primary">treY</name>
    <name evidence="2" type="ORF">PQ455_03475</name>
</gene>
<proteinExistence type="predicted"/>
<dbReference type="Gene3D" id="1.10.150.200">
    <property type="entry name" value="Maltooligosyl trehalose synthase, domain 3"/>
    <property type="match status" value="1"/>
</dbReference>
<dbReference type="Gene3D" id="1.10.10.470">
    <property type="entry name" value="Maltooligosyl trehalose synthase, domain 4"/>
    <property type="match status" value="1"/>
</dbReference>
<dbReference type="SMART" id="SM00642">
    <property type="entry name" value="Aamy"/>
    <property type="match status" value="1"/>
</dbReference>
<dbReference type="Proteomes" id="UP001220395">
    <property type="component" value="Chromosome"/>
</dbReference>
<dbReference type="PANTHER" id="PTHR10357">
    <property type="entry name" value="ALPHA-AMYLASE FAMILY MEMBER"/>
    <property type="match status" value="1"/>
</dbReference>
<accession>A0ABY7TM45</accession>